<dbReference type="EMBL" id="LWDX02062610">
    <property type="protein sequence ID" value="OEL16584.1"/>
    <property type="molecule type" value="Genomic_DNA"/>
</dbReference>
<evidence type="ECO:0000313" key="2">
    <source>
        <dbReference type="Proteomes" id="UP000095767"/>
    </source>
</evidence>
<evidence type="ECO:0000313" key="1">
    <source>
        <dbReference type="EMBL" id="OEL16584.1"/>
    </source>
</evidence>
<keyword evidence="2" id="KW-1185">Reference proteome</keyword>
<sequence length="90" mass="10699">MVNSTILYDRKIELVFCIEEGCGPHMVDCYCCENKTPKVLCYCKMDDCRANCPVCNPKCPPRNRSHQWYKILHCMEQWTLAYTNKRRPNF</sequence>
<comment type="caution">
    <text evidence="1">The sequence shown here is derived from an EMBL/GenBank/DDBJ whole genome shotgun (WGS) entry which is preliminary data.</text>
</comment>
<dbReference type="Proteomes" id="UP000095767">
    <property type="component" value="Unassembled WGS sequence"/>
</dbReference>
<proteinExistence type="predicted"/>
<accession>A0A1E5UUU9</accession>
<protein>
    <submittedName>
        <fullName evidence="1">Uncharacterized protein</fullName>
    </submittedName>
</protein>
<organism evidence="1 2">
    <name type="scientific">Dichanthelium oligosanthes</name>
    <dbReference type="NCBI Taxonomy" id="888268"/>
    <lineage>
        <taxon>Eukaryota</taxon>
        <taxon>Viridiplantae</taxon>
        <taxon>Streptophyta</taxon>
        <taxon>Embryophyta</taxon>
        <taxon>Tracheophyta</taxon>
        <taxon>Spermatophyta</taxon>
        <taxon>Magnoliopsida</taxon>
        <taxon>Liliopsida</taxon>
        <taxon>Poales</taxon>
        <taxon>Poaceae</taxon>
        <taxon>PACMAD clade</taxon>
        <taxon>Panicoideae</taxon>
        <taxon>Panicodae</taxon>
        <taxon>Paniceae</taxon>
        <taxon>Dichantheliinae</taxon>
        <taxon>Dichanthelium</taxon>
    </lineage>
</organism>
<name>A0A1E5UUU9_9POAL</name>
<dbReference type="OrthoDB" id="691711at2759"/>
<dbReference type="AlphaFoldDB" id="A0A1E5UUU9"/>
<reference evidence="1 2" key="1">
    <citation type="submission" date="2016-09" db="EMBL/GenBank/DDBJ databases">
        <title>The draft genome of Dichanthelium oligosanthes: A C3 panicoid grass species.</title>
        <authorList>
            <person name="Studer A.J."/>
            <person name="Schnable J.C."/>
            <person name="Brutnell T.P."/>
        </authorList>
    </citation>
    <scope>NUCLEOTIDE SEQUENCE [LARGE SCALE GENOMIC DNA]</scope>
    <source>
        <strain evidence="2">cv. Kellogg 1175</strain>
        <tissue evidence="1">Leaf</tissue>
    </source>
</reference>
<gene>
    <name evidence="1" type="ORF">BAE44_0022396</name>
</gene>